<sequence>MSRREKLKIKNDPRRTDSHHNERSTKGSYKASSKARVYDEPGNSHIDLAILDNPQLMVIFKGLQKRDPTTKEKALDALVTYLEDPESVVEESILAVWVQFYPQLASEFSRRLRMLAHKLQGDLFRRFQRQSAKYMKDSVGQWLGGLYDNDKVVARTAAVSFESVFTIESKRHQVFQVFHVQLLDYVKHTLTAKDSHTLVDEKYFTQTDIESKVDREVACGISLFSYLLERISPEAIEEQQSDYAEIFTSKTLWRSLTSTDSYLSRAALRLIVQVAYNYTDWLKAMPRYLGRYLISNGLMNIPTGAVLDYLECLVTVTRLYPNAWTPSSETNEPSFSLLLAFISQGSRYAGPRYWHYVEVLIENLPATILDINDFSSFPINEVATAFTTGILMESRTVVDSTVDAYMSLLAYFSTMSEITQIQEASLTKAMDIVDQYILISGAVGKKISTDNVARSLTGYLRKIIPEHEKFASNFWQTTVEMLKKTAENPTEGSGVDVKETVTRWISLTKRITAVPEELTERIGISSAICRLVEACLTFVESCDGSLPVPAYVLESLLKEFFSYAKADESLLQSVDDFIVNTIPAIISSSSSAHLINVWVDYEQQIHDTGHASKLWESILQSLLVPSLVEETRDAVLINLLTTLKPIRSSVGPYEPLEEYILRKAEVIFDSGGDRDWDLIIASLLGEGYAISEQIAIEILNRLSQTSSFDSYREEIFFKNLIPVSQKNFKILSAFIKTEEGNRLASRLWQLAESIEDASAPANVIRQRLEGQLNISQSNDRPDSSLFESLANSVVTDVENDPEASCESLVNRSISLWENANADTRSVIAPKLLCVGGRLRNRLEIVLSKPIAPSVSLVNNIAGALYVISDVRLRSISHNNGLEAYEDESEEDKIKLFRMVSYALDLVGKTDAFEHLPYLDKLHMFLSFQIVSELAKDEINEYGSRKMPPIFGANDLSYSGLDDLLSLTERSNEQLESKIGLFALSVMDADTFDVDHHREVTTSSKDEIGFMQDVVTLIGQFTRQQSVFGFYAARVLANVVSYLVEDAEFQMKNAEQFFEKHRLRRSKDLLANIAIFQGMSKYVGAMTSTDRLRNEIASDILGIRPASVSSEGLNKIILLNSLVHNIDDPNFSPFPPNRAIMLLKRLLEILPERSTENLALRSEIAKLLVAVLPVVKGLYGEHWHRVFNFVSESLTICEDFLTSDEVTPLLFHTLKVLALVRSYQDQNDDIADLLAEDSEIIDALVRILSASVDVKRRSQARLLCDSALSRQIIEVPVDKISEPAQLFPILSVESEPLQKTILKLEGRIIPLTQESLAIEAALDTRGVLNIELPVELLSLVMSIPEAVNGDTDAEEIRVGGMDAEMRAYLYSWKLIFEYFENAPFALKTKYAESLKEGDYVDSILNLLSFLLSLTPGKPLDASKLPFTRFDPDDVLESPSQELQWLLLHIYYQLLHHVPSMVRKWWAEIRNRQLSLAVESFTQKYFSPVLIDAELQSVQTKLTEAGTEAEDENIQVKVSRVTHEVTAVYSIDEQTMEMIIRVPTNFPLHDVHVDGVKRVGVKENQWRAWLLASQSVITSQNGNIVDALVLFRRNVNLHFEGVTECAICYSILHQDRSLPNKRCQTCKNKFHAGCLYKWFQSANSSSCPLCRQPFTFGR</sequence>
<proteinExistence type="predicted"/>
<keyword evidence="2" id="KW-1185">Reference proteome</keyword>
<evidence type="ECO:0000313" key="1">
    <source>
        <dbReference type="EMBL" id="KAK9324820.1"/>
    </source>
</evidence>
<comment type="caution">
    <text evidence="1">The sequence shown here is derived from an EMBL/GenBank/DDBJ whole genome shotgun (WGS) entry which is preliminary data.</text>
</comment>
<organism evidence="1 2">
    <name type="scientific">Lipomyces orientalis</name>
    <dbReference type="NCBI Taxonomy" id="1233043"/>
    <lineage>
        <taxon>Eukaryota</taxon>
        <taxon>Fungi</taxon>
        <taxon>Dikarya</taxon>
        <taxon>Ascomycota</taxon>
        <taxon>Saccharomycotina</taxon>
        <taxon>Lipomycetes</taxon>
        <taxon>Lipomycetales</taxon>
        <taxon>Lipomycetaceae</taxon>
        <taxon>Lipomyces</taxon>
    </lineage>
</organism>
<name>A0ACC3TUU5_9ASCO</name>
<dbReference type="EMBL" id="MU970046">
    <property type="protein sequence ID" value="KAK9324820.1"/>
    <property type="molecule type" value="Genomic_DNA"/>
</dbReference>
<reference evidence="2" key="1">
    <citation type="journal article" date="2024" name="Front. Bioeng. Biotechnol.">
        <title>Genome-scale model development and genomic sequencing of the oleaginous clade Lipomyces.</title>
        <authorList>
            <person name="Czajka J.J."/>
            <person name="Han Y."/>
            <person name="Kim J."/>
            <person name="Mondo S.J."/>
            <person name="Hofstad B.A."/>
            <person name="Robles A."/>
            <person name="Haridas S."/>
            <person name="Riley R."/>
            <person name="LaButti K."/>
            <person name="Pangilinan J."/>
            <person name="Andreopoulos W."/>
            <person name="Lipzen A."/>
            <person name="Yan J."/>
            <person name="Wang M."/>
            <person name="Ng V."/>
            <person name="Grigoriev I.V."/>
            <person name="Spatafora J.W."/>
            <person name="Magnuson J.K."/>
            <person name="Baker S.E."/>
            <person name="Pomraning K.R."/>
        </authorList>
    </citation>
    <scope>NUCLEOTIDE SEQUENCE [LARGE SCALE GENOMIC DNA]</scope>
    <source>
        <strain evidence="2">CBS 10300</strain>
    </source>
</reference>
<gene>
    <name evidence="1" type="ORF">V1517DRAFT_316385</name>
</gene>
<dbReference type="Proteomes" id="UP001489719">
    <property type="component" value="Unassembled WGS sequence"/>
</dbReference>
<evidence type="ECO:0000313" key="2">
    <source>
        <dbReference type="Proteomes" id="UP001489719"/>
    </source>
</evidence>
<accession>A0ACC3TUU5</accession>
<protein>
    <submittedName>
        <fullName evidence="1">Uncharacterized protein</fullName>
    </submittedName>
</protein>